<keyword evidence="6" id="KW-1185">Reference proteome</keyword>
<keyword evidence="2" id="KW-1015">Disulfide bond</keyword>
<feature type="signal peptide" evidence="3">
    <location>
        <begin position="1"/>
        <end position="29"/>
    </location>
</feature>
<protein>
    <submittedName>
        <fullName evidence="5">Concanavalin A-like lectin/glucanases superfamily protein</fullName>
    </submittedName>
</protein>
<organism evidence="5 6">
    <name type="scientific">Amycolatopsis xylanica</name>
    <dbReference type="NCBI Taxonomy" id="589385"/>
    <lineage>
        <taxon>Bacteria</taxon>
        <taxon>Bacillati</taxon>
        <taxon>Actinomycetota</taxon>
        <taxon>Actinomycetes</taxon>
        <taxon>Pseudonocardiales</taxon>
        <taxon>Pseudonocardiaceae</taxon>
        <taxon>Amycolatopsis</taxon>
    </lineage>
</organism>
<dbReference type="GO" id="GO:0030246">
    <property type="term" value="F:carbohydrate binding"/>
    <property type="evidence" value="ECO:0007669"/>
    <property type="project" value="UniProtKB-KW"/>
</dbReference>
<evidence type="ECO:0000259" key="4">
    <source>
        <dbReference type="SMART" id="SM00560"/>
    </source>
</evidence>
<dbReference type="Pfam" id="PF13385">
    <property type="entry name" value="Laminin_G_3"/>
    <property type="match status" value="1"/>
</dbReference>
<dbReference type="Gene3D" id="2.60.120.200">
    <property type="match status" value="1"/>
</dbReference>
<dbReference type="OrthoDB" id="324838at2"/>
<dbReference type="InterPro" id="IPR013320">
    <property type="entry name" value="ConA-like_dom_sf"/>
</dbReference>
<evidence type="ECO:0000313" key="6">
    <source>
        <dbReference type="Proteomes" id="UP000199515"/>
    </source>
</evidence>
<feature type="domain" description="LamG-like jellyroll fold" evidence="4">
    <location>
        <begin position="92"/>
        <end position="238"/>
    </location>
</feature>
<dbReference type="Proteomes" id="UP000199515">
    <property type="component" value="Unassembled WGS sequence"/>
</dbReference>
<proteinExistence type="predicted"/>
<dbReference type="PROSITE" id="PS51318">
    <property type="entry name" value="TAT"/>
    <property type="match status" value="1"/>
</dbReference>
<gene>
    <name evidence="5" type="ORF">SAMN05421504_105162</name>
</gene>
<dbReference type="SMART" id="SM00560">
    <property type="entry name" value="LamGL"/>
    <property type="match status" value="1"/>
</dbReference>
<keyword evidence="1 3" id="KW-0732">Signal</keyword>
<evidence type="ECO:0000256" key="3">
    <source>
        <dbReference type="SAM" id="SignalP"/>
    </source>
</evidence>
<dbReference type="EMBL" id="FNON01000005">
    <property type="protein sequence ID" value="SDY32506.1"/>
    <property type="molecule type" value="Genomic_DNA"/>
</dbReference>
<dbReference type="STRING" id="589385.SAMN05421504_105162"/>
<dbReference type="RefSeq" id="WP_091292271.1">
    <property type="nucleotide sequence ID" value="NZ_FNON01000005.1"/>
</dbReference>
<evidence type="ECO:0000256" key="2">
    <source>
        <dbReference type="ARBA" id="ARBA00023157"/>
    </source>
</evidence>
<dbReference type="InterPro" id="IPR006311">
    <property type="entry name" value="TAT_signal"/>
</dbReference>
<reference evidence="5 6" key="1">
    <citation type="submission" date="2016-10" db="EMBL/GenBank/DDBJ databases">
        <authorList>
            <person name="de Groot N.N."/>
        </authorList>
    </citation>
    <scope>NUCLEOTIDE SEQUENCE [LARGE SCALE GENOMIC DNA]</scope>
    <source>
        <strain evidence="5 6">CPCC 202699</strain>
    </source>
</reference>
<sequence length="250" mass="25973">MKSPVLSRRALVIAAAALAALAVTPAAGASPADPALANHWPLDETQGATAADVVAGRQLGLLGGASFTGGALNFDGVGGQALGDHVDIATDQSFSVSAWVRLSAKNFGEVTAVSVDGDRTSKFRLGHIVDDDNNQFGAWSFQGPESDTDNAQVTKVAVTIFPTEVGQWAHLVGVYDAAAQRVRIYLDGTLSGEGTLTTPWNAGGGLRIGAAKTAGQADKFWPGDVDDVRLYQGALTHTQVSELYRAYHPA</sequence>
<dbReference type="InterPro" id="IPR006558">
    <property type="entry name" value="LamG-like"/>
</dbReference>
<evidence type="ECO:0000313" key="5">
    <source>
        <dbReference type="EMBL" id="SDY32506.1"/>
    </source>
</evidence>
<keyword evidence="5" id="KW-0430">Lectin</keyword>
<accession>A0A1H3IXQ3</accession>
<dbReference type="AlphaFoldDB" id="A0A1H3IXQ3"/>
<feature type="chain" id="PRO_5011575694" evidence="3">
    <location>
        <begin position="30"/>
        <end position="250"/>
    </location>
</feature>
<name>A0A1H3IXQ3_9PSEU</name>
<evidence type="ECO:0000256" key="1">
    <source>
        <dbReference type="ARBA" id="ARBA00022729"/>
    </source>
</evidence>
<dbReference type="SUPFAM" id="SSF49899">
    <property type="entry name" value="Concanavalin A-like lectins/glucanases"/>
    <property type="match status" value="1"/>
</dbReference>